<protein>
    <submittedName>
        <fullName evidence="2">Uncharacterized protein</fullName>
    </submittedName>
</protein>
<accession>A0AA40AG28</accession>
<comment type="caution">
    <text evidence="2">The sequence shown here is derived from an EMBL/GenBank/DDBJ whole genome shotgun (WGS) entry which is preliminary data.</text>
</comment>
<keyword evidence="3" id="KW-1185">Reference proteome</keyword>
<evidence type="ECO:0000313" key="2">
    <source>
        <dbReference type="EMBL" id="KAK0715181.1"/>
    </source>
</evidence>
<dbReference type="AlphaFoldDB" id="A0AA40AG28"/>
<evidence type="ECO:0000256" key="1">
    <source>
        <dbReference type="SAM" id="MobiDB-lite"/>
    </source>
</evidence>
<organism evidence="2 3">
    <name type="scientific">Lasiosphaeris hirsuta</name>
    <dbReference type="NCBI Taxonomy" id="260670"/>
    <lineage>
        <taxon>Eukaryota</taxon>
        <taxon>Fungi</taxon>
        <taxon>Dikarya</taxon>
        <taxon>Ascomycota</taxon>
        <taxon>Pezizomycotina</taxon>
        <taxon>Sordariomycetes</taxon>
        <taxon>Sordariomycetidae</taxon>
        <taxon>Sordariales</taxon>
        <taxon>Lasiosphaeriaceae</taxon>
        <taxon>Lasiosphaeris</taxon>
    </lineage>
</organism>
<proteinExistence type="predicted"/>
<gene>
    <name evidence="2" type="ORF">B0H67DRAFT_235989</name>
</gene>
<evidence type="ECO:0000313" key="3">
    <source>
        <dbReference type="Proteomes" id="UP001172102"/>
    </source>
</evidence>
<name>A0AA40AG28_9PEZI</name>
<feature type="region of interest" description="Disordered" evidence="1">
    <location>
        <begin position="22"/>
        <end position="75"/>
    </location>
</feature>
<dbReference type="EMBL" id="JAUKUA010000004">
    <property type="protein sequence ID" value="KAK0715181.1"/>
    <property type="molecule type" value="Genomic_DNA"/>
</dbReference>
<dbReference type="Proteomes" id="UP001172102">
    <property type="component" value="Unassembled WGS sequence"/>
</dbReference>
<reference evidence="2" key="1">
    <citation type="submission" date="2023-06" db="EMBL/GenBank/DDBJ databases">
        <title>Genome-scale phylogeny and comparative genomics of the fungal order Sordariales.</title>
        <authorList>
            <consortium name="Lawrence Berkeley National Laboratory"/>
            <person name="Hensen N."/>
            <person name="Bonometti L."/>
            <person name="Westerberg I."/>
            <person name="Brannstrom I.O."/>
            <person name="Guillou S."/>
            <person name="Cros-Aarteil S."/>
            <person name="Calhoun S."/>
            <person name="Haridas S."/>
            <person name="Kuo A."/>
            <person name="Mondo S."/>
            <person name="Pangilinan J."/>
            <person name="Riley R."/>
            <person name="Labutti K."/>
            <person name="Andreopoulos B."/>
            <person name="Lipzen A."/>
            <person name="Chen C."/>
            <person name="Yanf M."/>
            <person name="Daum C."/>
            <person name="Ng V."/>
            <person name="Clum A."/>
            <person name="Steindorff A."/>
            <person name="Ohm R."/>
            <person name="Martin F."/>
            <person name="Silar P."/>
            <person name="Natvig D."/>
            <person name="Lalanne C."/>
            <person name="Gautier V."/>
            <person name="Ament-Velasquez S.L."/>
            <person name="Kruys A."/>
            <person name="Hutchinson M.I."/>
            <person name="Powell A.J."/>
            <person name="Barry K."/>
            <person name="Miller A.N."/>
            <person name="Grigoriev I.V."/>
            <person name="Debuchy R."/>
            <person name="Gladieux P."/>
            <person name="Thoren M.H."/>
            <person name="Johannesson H."/>
        </authorList>
    </citation>
    <scope>NUCLEOTIDE SEQUENCE</scope>
    <source>
        <strain evidence="2">SMH4607-1</strain>
    </source>
</reference>
<sequence>MGARLGLRSYAYGRYHGTGKHVPGCTGQEAVGSGSANQKAPRRPTGPHENTKRGVARPSAVRRWSSRPAAMTRSRPQCPCPAMYGCGRAPKLWTCLGKKRADLRREWTSGYRGAVSRRLWTTNPCGGRWERGTAQRHHVACDSG</sequence>